<evidence type="ECO:0000313" key="1">
    <source>
        <dbReference type="EMBL" id="MFJ1470817.1"/>
    </source>
</evidence>
<gene>
    <name evidence="1" type="ORF">QPK29_024125</name>
</gene>
<organism evidence="1 2">
    <name type="scientific">Massilia orientalis</name>
    <dbReference type="NCBI Taxonomy" id="3050128"/>
    <lineage>
        <taxon>Bacteria</taxon>
        <taxon>Pseudomonadati</taxon>
        <taxon>Pseudomonadota</taxon>
        <taxon>Betaproteobacteria</taxon>
        <taxon>Burkholderiales</taxon>
        <taxon>Oxalobacteraceae</taxon>
        <taxon>Telluria group</taxon>
        <taxon>Massilia</taxon>
    </lineage>
</organism>
<sequence>MTMPLFTFLQNPRVRLLCLAGAVLVYVTIITVGNVPGARADIAAYAPGAVLHSIAYAVLAALWFSGSRGTPLARACKAVLAVAAMGAGDEYVQSFFPYRGASVRDWAVDVSAAIVAGSVMALLAARATVDAGR</sequence>
<evidence type="ECO:0000313" key="2">
    <source>
        <dbReference type="Proteomes" id="UP001168096"/>
    </source>
</evidence>
<accession>A0ACC7MFY6</accession>
<proteinExistence type="predicted"/>
<comment type="caution">
    <text evidence="1">The sequence shown here is derived from an EMBL/GenBank/DDBJ whole genome shotgun (WGS) entry which is preliminary data.</text>
</comment>
<protein>
    <submittedName>
        <fullName evidence="1">VanZ family protein</fullName>
    </submittedName>
</protein>
<dbReference type="EMBL" id="JASNRB020000017">
    <property type="protein sequence ID" value="MFJ1470817.1"/>
    <property type="molecule type" value="Genomic_DNA"/>
</dbReference>
<dbReference type="Proteomes" id="UP001168096">
    <property type="component" value="Unassembled WGS sequence"/>
</dbReference>
<reference evidence="1" key="1">
    <citation type="submission" date="2024-11" db="EMBL/GenBank/DDBJ databases">
        <title>Description of Massilia orientalis sp. nov., isolated from rhizosphere soil of Ageratina adenophora.</title>
        <authorList>
            <person name="Wang Y."/>
        </authorList>
    </citation>
    <scope>NUCLEOTIDE SEQUENCE</scope>
    <source>
        <strain evidence="1">YIM B02787</strain>
    </source>
</reference>
<name>A0ACC7MFY6_9BURK</name>
<keyword evidence="2" id="KW-1185">Reference proteome</keyword>